<feature type="compositionally biased region" description="Gly residues" evidence="1">
    <location>
        <begin position="386"/>
        <end position="411"/>
    </location>
</feature>
<feature type="compositionally biased region" description="Gly residues" evidence="1">
    <location>
        <begin position="341"/>
        <end position="350"/>
    </location>
</feature>
<feature type="region of interest" description="Disordered" evidence="1">
    <location>
        <begin position="386"/>
        <end position="491"/>
    </location>
</feature>
<dbReference type="EMBL" id="CP012672">
    <property type="protein sequence ID" value="AUX30019.1"/>
    <property type="molecule type" value="Genomic_DNA"/>
</dbReference>
<dbReference type="Proteomes" id="UP000295497">
    <property type="component" value="Chromosome"/>
</dbReference>
<evidence type="ECO:0000256" key="1">
    <source>
        <dbReference type="SAM" id="MobiDB-lite"/>
    </source>
</evidence>
<name>A0A4P2QJ95_SORCE</name>
<feature type="compositionally biased region" description="Gly residues" evidence="1">
    <location>
        <begin position="296"/>
        <end position="316"/>
    </location>
</feature>
<proteinExistence type="predicted"/>
<dbReference type="RefSeq" id="WP_261344341.1">
    <property type="nucleotide sequence ID" value="NZ_CP012672.1"/>
</dbReference>
<feature type="compositionally biased region" description="Low complexity" evidence="1">
    <location>
        <begin position="161"/>
        <end position="177"/>
    </location>
</feature>
<dbReference type="AlphaFoldDB" id="A0A4P2QJ95"/>
<protein>
    <submittedName>
        <fullName evidence="2">PGRS family protein</fullName>
    </submittedName>
</protein>
<accession>A0A4P2QJ95</accession>
<organism evidence="2 3">
    <name type="scientific">Sorangium cellulosum</name>
    <name type="common">Polyangium cellulosum</name>
    <dbReference type="NCBI Taxonomy" id="56"/>
    <lineage>
        <taxon>Bacteria</taxon>
        <taxon>Pseudomonadati</taxon>
        <taxon>Myxococcota</taxon>
        <taxon>Polyangia</taxon>
        <taxon>Polyangiales</taxon>
        <taxon>Polyangiaceae</taxon>
        <taxon>Sorangium</taxon>
    </lineage>
</organism>
<feature type="region of interest" description="Disordered" evidence="1">
    <location>
        <begin position="200"/>
        <end position="240"/>
    </location>
</feature>
<reference evidence="2 3" key="1">
    <citation type="submission" date="2015-09" db="EMBL/GenBank/DDBJ databases">
        <title>Sorangium comparison.</title>
        <authorList>
            <person name="Zaburannyi N."/>
            <person name="Bunk B."/>
            <person name="Overmann J."/>
            <person name="Mueller R."/>
        </authorList>
    </citation>
    <scope>NUCLEOTIDE SEQUENCE [LARGE SCALE GENOMIC DNA]</scope>
    <source>
        <strain evidence="2 3">So ce836</strain>
    </source>
</reference>
<feature type="region of interest" description="Disordered" evidence="1">
    <location>
        <begin position="296"/>
        <end position="350"/>
    </location>
</feature>
<feature type="region of interest" description="Disordered" evidence="1">
    <location>
        <begin position="161"/>
        <end position="181"/>
    </location>
</feature>
<evidence type="ECO:0000313" key="3">
    <source>
        <dbReference type="Proteomes" id="UP000295497"/>
    </source>
</evidence>
<sequence>MPRQNPDGVDDTCGVFVSARGGASNEAGTKAEPLSSLQEAVDLAKEKGIRRLYACAGDGEDFIEAVVVPGGVAIYGGLDCNDGWKWVGDTKKTSLTAEKGVIPLTMRGQPGTVHIEDLHVVAQSTEQQDAEGAGLSSIAALAHSTSVELVRCVLEARHAGAGADGAAHPGPAAQGARGEVGGNACSAAPEVDVRGGRMVTNECSTSGDADDDSWGGKGGNGSVHNGDRGDDGRPILISIDGAENGGVGNNGLHYCAPGRPGNVINDGAPGTAASGSPGADATGIGEISLNGYAGVSGGDGGRGAPGQGGGGGGGERGVSTATDIRYCPGSRPGEEQRRAGAAGGSGGAGGCGGAGGRGGLPGGSSIALISLDAALSFEGVTLKAGNGGDGGRGGPGQPGGPGGQGGTGGRVPDGAAGLLPACDGGTGGTGGTGGKGGGGQGGHSLGIAFRGAPPPTDGATIELGDPGTGGQGSDAGHSGAPGMASNTLEFN</sequence>
<evidence type="ECO:0000313" key="2">
    <source>
        <dbReference type="EMBL" id="AUX30019.1"/>
    </source>
</evidence>
<feature type="compositionally biased region" description="Gly residues" evidence="1">
    <location>
        <begin position="424"/>
        <end position="444"/>
    </location>
</feature>
<gene>
    <name evidence="2" type="ORF">SOCE836_021140</name>
</gene>